<gene>
    <name evidence="5" type="ORF">EDC03_2713</name>
</gene>
<organism evidence="5 6">
    <name type="scientific">Pseudokineococcus lusitanus</name>
    <dbReference type="NCBI Taxonomy" id="763993"/>
    <lineage>
        <taxon>Bacteria</taxon>
        <taxon>Bacillati</taxon>
        <taxon>Actinomycetota</taxon>
        <taxon>Actinomycetes</taxon>
        <taxon>Kineosporiales</taxon>
        <taxon>Kineosporiaceae</taxon>
        <taxon>Pseudokineococcus</taxon>
    </lineage>
</organism>
<evidence type="ECO:0000256" key="1">
    <source>
        <dbReference type="ARBA" id="ARBA00022679"/>
    </source>
</evidence>
<dbReference type="InterPro" id="IPR051531">
    <property type="entry name" value="N-acetyltransferase"/>
</dbReference>
<dbReference type="OrthoDB" id="2061990at2"/>
<evidence type="ECO:0000256" key="3">
    <source>
        <dbReference type="ARBA" id="ARBA00038502"/>
    </source>
</evidence>
<dbReference type="PANTHER" id="PTHR43792:SF8">
    <property type="entry name" value="[RIBOSOMAL PROTEIN US5]-ALANINE N-ACETYLTRANSFERASE"/>
    <property type="match status" value="1"/>
</dbReference>
<keyword evidence="2" id="KW-0012">Acyltransferase</keyword>
<dbReference type="SUPFAM" id="SSF55729">
    <property type="entry name" value="Acyl-CoA N-acyltransferases (Nat)"/>
    <property type="match status" value="1"/>
</dbReference>
<proteinExistence type="inferred from homology"/>
<feature type="domain" description="N-acetyltransferase" evidence="4">
    <location>
        <begin position="20"/>
        <end position="183"/>
    </location>
</feature>
<dbReference type="Gene3D" id="3.40.630.30">
    <property type="match status" value="1"/>
</dbReference>
<reference evidence="5 6" key="1">
    <citation type="journal article" date="2015" name="Stand. Genomic Sci.">
        <title>Genomic Encyclopedia of Bacterial and Archaeal Type Strains, Phase III: the genomes of soil and plant-associated and newly described type strains.</title>
        <authorList>
            <person name="Whitman W.B."/>
            <person name="Woyke T."/>
            <person name="Klenk H.P."/>
            <person name="Zhou Y."/>
            <person name="Lilburn T.G."/>
            <person name="Beck B.J."/>
            <person name="De Vos P."/>
            <person name="Vandamme P."/>
            <person name="Eisen J.A."/>
            <person name="Garrity G."/>
            <person name="Hugenholtz P."/>
            <person name="Kyrpides N.C."/>
        </authorList>
    </citation>
    <scope>NUCLEOTIDE SEQUENCE [LARGE SCALE GENOMIC DNA]</scope>
    <source>
        <strain evidence="5 6">CECT 7306</strain>
    </source>
</reference>
<name>A0A3N1GAC2_9ACTN</name>
<keyword evidence="6" id="KW-1185">Reference proteome</keyword>
<dbReference type="Pfam" id="PF13302">
    <property type="entry name" value="Acetyltransf_3"/>
    <property type="match status" value="1"/>
</dbReference>
<evidence type="ECO:0000313" key="6">
    <source>
        <dbReference type="Proteomes" id="UP000276232"/>
    </source>
</evidence>
<keyword evidence="1 5" id="KW-0808">Transferase</keyword>
<evidence type="ECO:0000256" key="2">
    <source>
        <dbReference type="ARBA" id="ARBA00023315"/>
    </source>
</evidence>
<dbReference type="PANTHER" id="PTHR43792">
    <property type="entry name" value="GNAT FAMILY, PUTATIVE (AFU_ORTHOLOGUE AFUA_3G00765)-RELATED-RELATED"/>
    <property type="match status" value="1"/>
</dbReference>
<dbReference type="RefSeq" id="WP_158674312.1">
    <property type="nucleotide sequence ID" value="NZ_RJKN01000007.1"/>
</dbReference>
<protein>
    <submittedName>
        <fullName evidence="5">RimJ/RimL family protein N-acetyltransferase</fullName>
    </submittedName>
</protein>
<dbReference type="GO" id="GO:0016747">
    <property type="term" value="F:acyltransferase activity, transferring groups other than amino-acyl groups"/>
    <property type="evidence" value="ECO:0007669"/>
    <property type="project" value="InterPro"/>
</dbReference>
<comment type="caution">
    <text evidence="5">The sequence shown here is derived from an EMBL/GenBank/DDBJ whole genome shotgun (WGS) entry which is preliminary data.</text>
</comment>
<dbReference type="InterPro" id="IPR000182">
    <property type="entry name" value="GNAT_dom"/>
</dbReference>
<sequence length="183" mass="19016">MSAGPPPTALVVPRLLHPPVLLRAFTPADVGAVCEAAADPYVVATTTVPADPDDAALLAFVARQHERSRRGSGWSLAVADEATDRCVGQVGLWPAGDGRATVGYWTVPSARGRGYATAALRAVTGWAVLVPGVDRLELAVEPWNAASLAVGAAAGFRRTALVPGYLEVDGVRRDMVVLERAPG</sequence>
<dbReference type="InParanoid" id="A0A3N1GAC2"/>
<dbReference type="PROSITE" id="PS51186">
    <property type="entry name" value="GNAT"/>
    <property type="match status" value="1"/>
</dbReference>
<dbReference type="Proteomes" id="UP000276232">
    <property type="component" value="Unassembled WGS sequence"/>
</dbReference>
<evidence type="ECO:0000259" key="4">
    <source>
        <dbReference type="PROSITE" id="PS51186"/>
    </source>
</evidence>
<dbReference type="EMBL" id="RJKN01000007">
    <property type="protein sequence ID" value="ROP27189.1"/>
    <property type="molecule type" value="Genomic_DNA"/>
</dbReference>
<comment type="similarity">
    <text evidence="3">Belongs to the acetyltransferase family. RimJ subfamily.</text>
</comment>
<dbReference type="AlphaFoldDB" id="A0A3N1GAC2"/>
<evidence type="ECO:0000313" key="5">
    <source>
        <dbReference type="EMBL" id="ROP27189.1"/>
    </source>
</evidence>
<dbReference type="InterPro" id="IPR016181">
    <property type="entry name" value="Acyl_CoA_acyltransferase"/>
</dbReference>
<accession>A0A3N1GAC2</accession>